<comment type="caution">
    <text evidence="1">The sequence shown here is derived from an EMBL/GenBank/DDBJ whole genome shotgun (WGS) entry which is preliminary data.</text>
</comment>
<sequence>MEERRIVEAQLVLGERFGHCGLRQPAMAKQASGIYSSEARYGLINKINKGLENYSLMHGWNCWLELQSKDQTAA</sequence>
<reference evidence="1 2" key="1">
    <citation type="journal article" date="2019" name="Sci. Rep.">
        <title>A high-quality genome of Eragrostis curvula grass provides insights into Poaceae evolution and supports new strategies to enhance forage quality.</title>
        <authorList>
            <person name="Carballo J."/>
            <person name="Santos B.A.C.M."/>
            <person name="Zappacosta D."/>
            <person name="Garbus I."/>
            <person name="Selva J.P."/>
            <person name="Gallo C.A."/>
            <person name="Diaz A."/>
            <person name="Albertini E."/>
            <person name="Caccamo M."/>
            <person name="Echenique V."/>
        </authorList>
    </citation>
    <scope>NUCLEOTIDE SEQUENCE [LARGE SCALE GENOMIC DNA]</scope>
    <source>
        <strain evidence="2">cv. Victoria</strain>
        <tissue evidence="1">Leaf</tissue>
    </source>
</reference>
<keyword evidence="2" id="KW-1185">Reference proteome</keyword>
<proteinExistence type="predicted"/>
<accession>A0A5J9WLL7</accession>
<name>A0A5J9WLL7_9POAL</name>
<dbReference type="Gramene" id="TVU48855">
    <property type="protein sequence ID" value="TVU48855"/>
    <property type="gene ID" value="EJB05_00136"/>
</dbReference>
<evidence type="ECO:0000313" key="2">
    <source>
        <dbReference type="Proteomes" id="UP000324897"/>
    </source>
</evidence>
<dbReference type="AlphaFoldDB" id="A0A5J9WLL7"/>
<evidence type="ECO:0000313" key="1">
    <source>
        <dbReference type="EMBL" id="TVU48855.1"/>
    </source>
</evidence>
<dbReference type="Proteomes" id="UP000324897">
    <property type="component" value="Chromosome 6"/>
</dbReference>
<dbReference type="EMBL" id="RWGY01000002">
    <property type="protein sequence ID" value="TVU48855.1"/>
    <property type="molecule type" value="Genomic_DNA"/>
</dbReference>
<gene>
    <name evidence="1" type="ORF">EJB05_00136</name>
</gene>
<protein>
    <submittedName>
        <fullName evidence="1">Uncharacterized protein</fullName>
    </submittedName>
</protein>
<organism evidence="1 2">
    <name type="scientific">Eragrostis curvula</name>
    <name type="common">weeping love grass</name>
    <dbReference type="NCBI Taxonomy" id="38414"/>
    <lineage>
        <taxon>Eukaryota</taxon>
        <taxon>Viridiplantae</taxon>
        <taxon>Streptophyta</taxon>
        <taxon>Embryophyta</taxon>
        <taxon>Tracheophyta</taxon>
        <taxon>Spermatophyta</taxon>
        <taxon>Magnoliopsida</taxon>
        <taxon>Liliopsida</taxon>
        <taxon>Poales</taxon>
        <taxon>Poaceae</taxon>
        <taxon>PACMAD clade</taxon>
        <taxon>Chloridoideae</taxon>
        <taxon>Eragrostideae</taxon>
        <taxon>Eragrostidinae</taxon>
        <taxon>Eragrostis</taxon>
    </lineage>
</organism>